<accession>A0AA97ALG6</accession>
<evidence type="ECO:0000259" key="2">
    <source>
        <dbReference type="Pfam" id="PF00857"/>
    </source>
</evidence>
<dbReference type="InterPro" id="IPR036380">
    <property type="entry name" value="Isochorismatase-like_sf"/>
</dbReference>
<proteinExistence type="predicted"/>
<dbReference type="Gene3D" id="3.40.50.850">
    <property type="entry name" value="Isochorismatase-like"/>
    <property type="match status" value="1"/>
</dbReference>
<gene>
    <name evidence="3" type="ORF">Q2T42_15920</name>
</gene>
<evidence type="ECO:0000313" key="3">
    <source>
        <dbReference type="EMBL" id="WNZ43342.1"/>
    </source>
</evidence>
<dbReference type="Pfam" id="PF00857">
    <property type="entry name" value="Isochorismatase"/>
    <property type="match status" value="1"/>
</dbReference>
<feature type="domain" description="Isochorismatase-like" evidence="2">
    <location>
        <begin position="8"/>
        <end position="195"/>
    </location>
</feature>
<dbReference type="RefSeq" id="WP_287457010.1">
    <property type="nucleotide sequence ID" value="NZ_CP130144.1"/>
</dbReference>
<name>A0AA97ALG6_LEPBY</name>
<evidence type="ECO:0000256" key="1">
    <source>
        <dbReference type="ARBA" id="ARBA00022801"/>
    </source>
</evidence>
<organism evidence="3">
    <name type="scientific">Leptolyngbya boryana CZ1</name>
    <dbReference type="NCBI Taxonomy" id="3060204"/>
    <lineage>
        <taxon>Bacteria</taxon>
        <taxon>Bacillati</taxon>
        <taxon>Cyanobacteriota</taxon>
        <taxon>Cyanophyceae</taxon>
        <taxon>Leptolyngbyales</taxon>
        <taxon>Leptolyngbyaceae</taxon>
        <taxon>Leptolyngbya group</taxon>
        <taxon>Leptolyngbya</taxon>
    </lineage>
</organism>
<reference evidence="3" key="1">
    <citation type="journal article" date="2023" name="Plants (Basel)">
        <title>Genomic Analysis of Leptolyngbya boryana CZ1 Reveals Efficient Carbon Fixation Modules.</title>
        <authorList>
            <person name="Bai X."/>
            <person name="Wang H."/>
            <person name="Cheng W."/>
            <person name="Wang J."/>
            <person name="Ma M."/>
            <person name="Hu H."/>
            <person name="Song Z."/>
            <person name="Ma H."/>
            <person name="Fan Y."/>
            <person name="Du C."/>
            <person name="Xu J."/>
        </authorList>
    </citation>
    <scope>NUCLEOTIDE SEQUENCE</scope>
    <source>
        <strain evidence="3">CZ1</strain>
    </source>
</reference>
<reference evidence="3" key="2">
    <citation type="submission" date="2023-07" db="EMBL/GenBank/DDBJ databases">
        <authorList>
            <person name="Bai X.-H."/>
            <person name="Wang H.-H."/>
            <person name="Wang J."/>
            <person name="Ma M.-Y."/>
            <person name="Hu H.-H."/>
            <person name="Song Z.-L."/>
            <person name="Ma H.-G."/>
            <person name="Fan Y."/>
            <person name="Du C.-Y."/>
            <person name="Xu J.-C."/>
        </authorList>
    </citation>
    <scope>NUCLEOTIDE SEQUENCE</scope>
    <source>
        <strain evidence="3">CZ1</strain>
    </source>
</reference>
<dbReference type="GO" id="GO:0016787">
    <property type="term" value="F:hydrolase activity"/>
    <property type="evidence" value="ECO:0007669"/>
    <property type="project" value="UniProtKB-KW"/>
</dbReference>
<protein>
    <submittedName>
        <fullName evidence="3">Cysteine hydrolase family protein</fullName>
    </submittedName>
</protein>
<dbReference type="PANTHER" id="PTHR43540:SF16">
    <property type="entry name" value="ISOCHORISMATASE-LIKE DOMAIN-CONTAINING PROTEIN"/>
    <property type="match status" value="1"/>
</dbReference>
<dbReference type="EMBL" id="CP130144">
    <property type="protein sequence ID" value="WNZ43342.1"/>
    <property type="molecule type" value="Genomic_DNA"/>
</dbReference>
<dbReference type="InterPro" id="IPR050272">
    <property type="entry name" value="Isochorismatase-like_hydrls"/>
</dbReference>
<keyword evidence="1 3" id="KW-0378">Hydrolase</keyword>
<sequence length="207" mass="23175">MNINAQETALLLIGFQKDYFAPSGVLRDVVEDSSQLADLVSNTVNLLQHLEHSSVSTIATPIFFTSDYEELVEPIGILKKIKEVRAFQMGNSGSAMIEELQPFRDRILVVPGRRGFNAFIDTDLHQICQDRGIKNIALTGAIASVCIDSTGRYAQEQNYCVTILSDCISARTSFEHEFYFKNIFPLYAEVMTSHQFLAALNRDAAMR</sequence>
<dbReference type="PANTHER" id="PTHR43540">
    <property type="entry name" value="PEROXYUREIDOACRYLATE/UREIDOACRYLATE AMIDOHYDROLASE-RELATED"/>
    <property type="match status" value="1"/>
</dbReference>
<dbReference type="InterPro" id="IPR000868">
    <property type="entry name" value="Isochorismatase-like_dom"/>
</dbReference>
<dbReference type="CDD" id="cd00431">
    <property type="entry name" value="cysteine_hydrolases"/>
    <property type="match status" value="1"/>
</dbReference>
<dbReference type="SUPFAM" id="SSF52499">
    <property type="entry name" value="Isochorismatase-like hydrolases"/>
    <property type="match status" value="1"/>
</dbReference>
<dbReference type="AlphaFoldDB" id="A0AA97ALG6"/>